<dbReference type="GO" id="GO:0030020">
    <property type="term" value="F:extracellular matrix structural constituent conferring tensile strength"/>
    <property type="evidence" value="ECO:0007669"/>
    <property type="project" value="TreeGrafter"/>
</dbReference>
<feature type="region of interest" description="Disordered" evidence="1">
    <location>
        <begin position="128"/>
        <end position="174"/>
    </location>
</feature>
<dbReference type="PANTHER" id="PTHR24023">
    <property type="entry name" value="COLLAGEN ALPHA"/>
    <property type="match status" value="1"/>
</dbReference>
<reference evidence="2 3" key="1">
    <citation type="submission" date="2012-01" db="EMBL/GenBank/DDBJ databases">
        <authorList>
            <person name="Harkins D.M."/>
            <person name="Madupu R."/>
            <person name="Durkin A.S."/>
            <person name="Torralba M."/>
            <person name="Methe B."/>
            <person name="Sutton G.G."/>
            <person name="Nelson K.E."/>
        </authorList>
    </citation>
    <scope>NUCLEOTIDE SEQUENCE [LARGE SCALE GENOMIC DNA]</scope>
    <source>
        <strain evidence="2 3">CCUG 39159</strain>
    </source>
</reference>
<dbReference type="EMBL" id="AICP01000080">
    <property type="protein sequence ID" value="EID18564.1"/>
    <property type="molecule type" value="Genomic_DNA"/>
</dbReference>
<dbReference type="GO" id="GO:0031012">
    <property type="term" value="C:extracellular matrix"/>
    <property type="evidence" value="ECO:0007669"/>
    <property type="project" value="TreeGrafter"/>
</dbReference>
<evidence type="ECO:0000313" key="2">
    <source>
        <dbReference type="EMBL" id="EID18564.1"/>
    </source>
</evidence>
<keyword evidence="3" id="KW-1185">Reference proteome</keyword>
<evidence type="ECO:0000313" key="3">
    <source>
        <dbReference type="Proteomes" id="UP000003245"/>
    </source>
</evidence>
<dbReference type="PANTHER" id="PTHR24023:SF1095">
    <property type="entry name" value="EGF-LIKE DOMAIN-CONTAINING PROTEIN"/>
    <property type="match status" value="1"/>
</dbReference>
<feature type="region of interest" description="Disordered" evidence="1">
    <location>
        <begin position="320"/>
        <end position="362"/>
    </location>
</feature>
<proteinExistence type="predicted"/>
<dbReference type="Proteomes" id="UP000003245">
    <property type="component" value="Unassembled WGS sequence"/>
</dbReference>
<dbReference type="InterPro" id="IPR008160">
    <property type="entry name" value="Collagen"/>
</dbReference>
<feature type="compositionally biased region" description="Low complexity" evidence="1">
    <location>
        <begin position="275"/>
        <end position="285"/>
    </location>
</feature>
<gene>
    <name evidence="2" type="ORF">HMPREF1043_0150</name>
</gene>
<protein>
    <submittedName>
        <fullName evidence="2">Collagen triple helix repeat protein</fullName>
    </submittedName>
</protein>
<comment type="caution">
    <text evidence="2">The sequence shown here is derived from an EMBL/GenBank/DDBJ whole genome shotgun (WGS) entry which is preliminary data.</text>
</comment>
<dbReference type="GO" id="GO:0005615">
    <property type="term" value="C:extracellular space"/>
    <property type="evidence" value="ECO:0007669"/>
    <property type="project" value="TreeGrafter"/>
</dbReference>
<evidence type="ECO:0000256" key="1">
    <source>
        <dbReference type="SAM" id="MobiDB-lite"/>
    </source>
</evidence>
<keyword evidence="2" id="KW-0176">Collagen</keyword>
<dbReference type="AlphaFoldDB" id="I0S5B1"/>
<feature type="compositionally biased region" description="Low complexity" evidence="1">
    <location>
        <begin position="248"/>
        <end position="264"/>
    </location>
</feature>
<dbReference type="GO" id="GO:0030198">
    <property type="term" value="P:extracellular matrix organization"/>
    <property type="evidence" value="ECO:0007669"/>
    <property type="project" value="TreeGrafter"/>
</dbReference>
<organism evidence="2 3">
    <name type="scientific">Streptococcus anginosus subsp. whileyi CCUG 39159</name>
    <dbReference type="NCBI Taxonomy" id="1095729"/>
    <lineage>
        <taxon>Bacteria</taxon>
        <taxon>Bacillati</taxon>
        <taxon>Bacillota</taxon>
        <taxon>Bacilli</taxon>
        <taxon>Lactobacillales</taxon>
        <taxon>Streptococcaceae</taxon>
        <taxon>Streptococcus</taxon>
        <taxon>Streptococcus anginosus group</taxon>
    </lineage>
</organism>
<feature type="non-terminal residue" evidence="2">
    <location>
        <position position="362"/>
    </location>
</feature>
<dbReference type="Pfam" id="PF01391">
    <property type="entry name" value="Collagen"/>
    <property type="match status" value="2"/>
</dbReference>
<dbReference type="InterPro" id="IPR050149">
    <property type="entry name" value="Collagen_superfamily"/>
</dbReference>
<accession>I0S5B1</accession>
<feature type="region of interest" description="Disordered" evidence="1">
    <location>
        <begin position="231"/>
        <end position="285"/>
    </location>
</feature>
<name>I0S5B1_STRAP</name>
<sequence>MTQILINWQDVAGNGTNGLVSFTPYRRSVDGKVVITDQTVSGRIDGTGYVSLRPTEAGNAYRAVFNPTAGEPWEEWIAVPNLAEIAYTDLPKADPETLEATDVAEPAWWAELDAVRMRVDGVDVVPIPGPAGPVGPMGPTGPQGSQGEQGVPGERGETGPVGPRGERGDVGPVGPAGLNWRGLWDAQADYAEDDAVAYSGSSWFATGNPTVGEVPSVSSPNWQAMALQGARGEKGEQGIPGPQGLRGDTGPQGPQGLQGVQGIQGERGLTGEQGPVGATGATGPVGPANLLTIGTVQSGTQASASISGTAPAQTLSLVLPQGERGPIGPTGAPGALTNSSSYIITGPGRPDTPATTGGIITG</sequence>